<name>A0ABQ9CT13_9PASS</name>
<proteinExistence type="predicted"/>
<dbReference type="EMBL" id="WHWB01034707">
    <property type="protein sequence ID" value="KAJ7405446.1"/>
    <property type="molecule type" value="Genomic_DNA"/>
</dbReference>
<keyword evidence="3" id="KW-1185">Reference proteome</keyword>
<gene>
    <name evidence="2" type="ORF">WISP_139679</name>
</gene>
<evidence type="ECO:0000313" key="3">
    <source>
        <dbReference type="Proteomes" id="UP001145742"/>
    </source>
</evidence>
<comment type="caution">
    <text evidence="2">The sequence shown here is derived from an EMBL/GenBank/DDBJ whole genome shotgun (WGS) entry which is preliminary data.</text>
</comment>
<sequence>MPIGAAGSGPEDFPVPVQARLAVADEPQELKGGASSVHAEPHLKHPPPRLEGLTQVGRALPKSLFMKSNYDDDDDDQ</sequence>
<reference evidence="2" key="1">
    <citation type="submission" date="2019-10" db="EMBL/GenBank/DDBJ databases">
        <authorList>
            <person name="Soares A.E.R."/>
            <person name="Aleixo A."/>
            <person name="Schneider P."/>
            <person name="Miyaki C.Y."/>
            <person name="Schneider M.P."/>
            <person name="Mello C."/>
            <person name="Vasconcelos A.T.R."/>
        </authorList>
    </citation>
    <scope>NUCLEOTIDE SEQUENCE</scope>
    <source>
        <tissue evidence="2">Muscle</tissue>
    </source>
</reference>
<evidence type="ECO:0000256" key="1">
    <source>
        <dbReference type="SAM" id="MobiDB-lite"/>
    </source>
</evidence>
<evidence type="ECO:0000313" key="2">
    <source>
        <dbReference type="EMBL" id="KAJ7405446.1"/>
    </source>
</evidence>
<organism evidence="2 3">
    <name type="scientific">Willisornis vidua</name>
    <name type="common">Xingu scale-backed antbird</name>
    <dbReference type="NCBI Taxonomy" id="1566151"/>
    <lineage>
        <taxon>Eukaryota</taxon>
        <taxon>Metazoa</taxon>
        <taxon>Chordata</taxon>
        <taxon>Craniata</taxon>
        <taxon>Vertebrata</taxon>
        <taxon>Euteleostomi</taxon>
        <taxon>Archelosauria</taxon>
        <taxon>Archosauria</taxon>
        <taxon>Dinosauria</taxon>
        <taxon>Saurischia</taxon>
        <taxon>Theropoda</taxon>
        <taxon>Coelurosauria</taxon>
        <taxon>Aves</taxon>
        <taxon>Neognathae</taxon>
        <taxon>Neoaves</taxon>
        <taxon>Telluraves</taxon>
        <taxon>Australaves</taxon>
        <taxon>Passeriformes</taxon>
        <taxon>Thamnophilidae</taxon>
        <taxon>Willisornis</taxon>
    </lineage>
</organism>
<dbReference type="Proteomes" id="UP001145742">
    <property type="component" value="Unassembled WGS sequence"/>
</dbReference>
<accession>A0ABQ9CT13</accession>
<feature type="region of interest" description="Disordered" evidence="1">
    <location>
        <begin position="27"/>
        <end position="55"/>
    </location>
</feature>
<protein>
    <submittedName>
        <fullName evidence="2">Uncharacterized protein</fullName>
    </submittedName>
</protein>